<name>A0A0H3ZUH2_9VIBR</name>
<organism evidence="1">
    <name type="scientific">Vibrio crassostreae</name>
    <dbReference type="NCBI Taxonomy" id="246167"/>
    <lineage>
        <taxon>Bacteria</taxon>
        <taxon>Pseudomonadati</taxon>
        <taxon>Pseudomonadota</taxon>
        <taxon>Gammaproteobacteria</taxon>
        <taxon>Vibrionales</taxon>
        <taxon>Vibrionaceae</taxon>
        <taxon>Vibrio</taxon>
    </lineage>
</organism>
<accession>A0A0H3ZUH2</accession>
<protein>
    <submittedName>
        <fullName evidence="1">Uncharacterized protein</fullName>
    </submittedName>
</protein>
<dbReference type="EMBL" id="KP795569">
    <property type="protein sequence ID" value="AKN38157.1"/>
    <property type="molecule type" value="Genomic_DNA"/>
</dbReference>
<dbReference type="AlphaFoldDB" id="A0A0H3ZUH2"/>
<sequence length="107" mass="11773">MIAFNMNTKNPLIKSDMDFFNLSISGSRVLAVVYWAVSNFGKGDNNDIVVLDSSTLAHWNLTFPNKEIGKVSFKNGVKLLISASVISTPITKNVYFVNPNLTGGHHE</sequence>
<evidence type="ECO:0000313" key="1">
    <source>
        <dbReference type="EMBL" id="AKN38157.1"/>
    </source>
</evidence>
<reference evidence="1" key="1">
    <citation type="journal article" date="2015" name="MBio">
        <title>Eco-Evolutionary Dynamics of Episomes among Ecologically Cohesive Bacterial Populations.</title>
        <authorList>
            <person name="Xue H."/>
            <person name="Cordero O.X."/>
            <person name="Camas F.M."/>
            <person name="Trimble W."/>
            <person name="Meyer F."/>
            <person name="Guglielmini J."/>
            <person name="Rocha E.P."/>
            <person name="Polz M.F."/>
        </authorList>
    </citation>
    <scope>NUCLEOTIDE SEQUENCE</scope>
    <source>
        <strain evidence="1">1F_243</strain>
    </source>
</reference>
<proteinExistence type="predicted"/>